<dbReference type="InterPro" id="IPR029787">
    <property type="entry name" value="Nucleotide_cyclase"/>
</dbReference>
<dbReference type="SMART" id="SM00044">
    <property type="entry name" value="CYCc"/>
    <property type="match status" value="1"/>
</dbReference>
<dbReference type="STRING" id="228410.NE1847"/>
<protein>
    <submittedName>
        <fullName evidence="3">Guanylate cyclase</fullName>
    </submittedName>
</protein>
<dbReference type="PANTHER" id="PTHR43081:SF1">
    <property type="entry name" value="ADENYLATE CYCLASE, TERMINAL-DIFFERENTIATION SPECIFIC"/>
    <property type="match status" value="1"/>
</dbReference>
<dbReference type="GO" id="GO:0035556">
    <property type="term" value="P:intracellular signal transduction"/>
    <property type="evidence" value="ECO:0007669"/>
    <property type="project" value="InterPro"/>
</dbReference>
<dbReference type="GO" id="GO:0004016">
    <property type="term" value="F:adenylate cyclase activity"/>
    <property type="evidence" value="ECO:0007669"/>
    <property type="project" value="UniProtKB-ARBA"/>
</dbReference>
<dbReference type="Pfam" id="PF00211">
    <property type="entry name" value="Guanylate_cyc"/>
    <property type="match status" value="1"/>
</dbReference>
<dbReference type="InterPro" id="IPR001054">
    <property type="entry name" value="A/G_cyclase"/>
</dbReference>
<dbReference type="EMBL" id="AL954747">
    <property type="protein sequence ID" value="CAD85758.1"/>
    <property type="molecule type" value="Genomic_DNA"/>
</dbReference>
<reference evidence="3 4" key="1">
    <citation type="journal article" date="2003" name="J. Bacteriol.">
        <title>Complete genome sequence of the ammonia-oxidizing bacterium and obligate chemolithoautotroph Nitrosomonas europaea.</title>
        <authorList>
            <person name="Chain P."/>
            <person name="Lamerdin J."/>
            <person name="Larimer F."/>
            <person name="Regala W."/>
            <person name="Land M."/>
            <person name="Hauser L."/>
            <person name="Hooper A."/>
            <person name="Klotz M."/>
            <person name="Norton J."/>
            <person name="Sayavedra-Soto L."/>
            <person name="Arciero D."/>
            <person name="Hommes N."/>
            <person name="Whittaker M."/>
            <person name="Arp D."/>
        </authorList>
    </citation>
    <scope>NUCLEOTIDE SEQUENCE [LARGE SCALE GENOMIC DNA]</scope>
    <source>
        <strain evidence="4">ATCC 19718 / CIP 103999 / KCTC 2705 / NBRC 14298</strain>
    </source>
</reference>
<dbReference type="eggNOG" id="COG2114">
    <property type="taxonomic scope" value="Bacteria"/>
</dbReference>
<evidence type="ECO:0000256" key="1">
    <source>
        <dbReference type="SAM" id="MobiDB-lite"/>
    </source>
</evidence>
<evidence type="ECO:0000313" key="4">
    <source>
        <dbReference type="Proteomes" id="UP000001416"/>
    </source>
</evidence>
<evidence type="ECO:0000259" key="2">
    <source>
        <dbReference type="PROSITE" id="PS50125"/>
    </source>
</evidence>
<dbReference type="Proteomes" id="UP000001416">
    <property type="component" value="Chromosome"/>
</dbReference>
<feature type="region of interest" description="Disordered" evidence="1">
    <location>
        <begin position="1"/>
        <end position="31"/>
    </location>
</feature>
<dbReference type="PROSITE" id="PS50125">
    <property type="entry name" value="GUANYLATE_CYCLASE_2"/>
    <property type="match status" value="1"/>
</dbReference>
<dbReference type="OrthoDB" id="9802500at2"/>
<sequence length="572" mass="64491">MKSFSSAPMIAVDPPSGTSSNKIESHSPGHGRPIIVTSIEHNVWQELEQEIVCSLKRLQCPRLLDSTVLLLHKLITNIVRTMHRHAFQRAIEDDLNIDIASKDNVFDELLQNELITHGDRNIEQFCRKNHFQVILTFPEEKGTLIRIEYPENCDNSAYLDSKLAKAIGFTLLKQIDGTTAPGYHSAKVVRDIARHHPHLEQAEHSELLLSAEESDKTQAIFCKLNYGIIVFSSAGDILSISPAILNNLKLEVSPTSVHILTGIIPGHFYNDVLWGLALESQGGVFENYRIRVRLPHDNSLSLLFNISGYRHHDMTIHTLWQVVSLDHKATHTLAEGSILNEARVHNITRNYVPQLVEQKAREIVRLGGNALPNEECRLAVLFCDIAGFTSYVENNEKEESVIHTLNLILGRITKAVRQHEGIIDKFMGDCVMALFREPHKAILAALEIHKHSYDFNNLRMRAGKDLLLLRIGIHWGKVVIGNVGSSDRLDWTTIGDVVNTAARLEKNCCPGAILISEALYETTAHMDHPEIRFSKPFHLKLKGKRNKQAVRYVQTASQPLLHDIFTTHHAKD</sequence>
<accession>Q82TN7</accession>
<feature type="domain" description="Guanylate cyclase" evidence="2">
    <location>
        <begin position="379"/>
        <end position="505"/>
    </location>
</feature>
<dbReference type="Gene3D" id="3.30.70.1230">
    <property type="entry name" value="Nucleotide cyclase"/>
    <property type="match status" value="1"/>
</dbReference>
<dbReference type="SUPFAM" id="SSF55073">
    <property type="entry name" value="Nucleotide cyclase"/>
    <property type="match status" value="1"/>
</dbReference>
<dbReference type="GO" id="GO:0009190">
    <property type="term" value="P:cyclic nucleotide biosynthetic process"/>
    <property type="evidence" value="ECO:0007669"/>
    <property type="project" value="InterPro"/>
</dbReference>
<dbReference type="InterPro" id="IPR050697">
    <property type="entry name" value="Adenylyl/Guanylyl_Cyclase_3/4"/>
</dbReference>
<dbReference type="HOGENOM" id="CLU_469237_0_0_4"/>
<dbReference type="CDD" id="cd07302">
    <property type="entry name" value="CHD"/>
    <property type="match status" value="1"/>
</dbReference>
<name>Q82TN7_NITEU</name>
<keyword evidence="4" id="KW-1185">Reference proteome</keyword>
<organism evidence="3 4">
    <name type="scientific">Nitrosomonas europaea (strain ATCC 19718 / CIP 103999 / KCTC 2705 / NBRC 14298)</name>
    <dbReference type="NCBI Taxonomy" id="228410"/>
    <lineage>
        <taxon>Bacteria</taxon>
        <taxon>Pseudomonadati</taxon>
        <taxon>Pseudomonadota</taxon>
        <taxon>Betaproteobacteria</taxon>
        <taxon>Nitrosomonadales</taxon>
        <taxon>Nitrosomonadaceae</taxon>
        <taxon>Nitrosomonas</taxon>
    </lineage>
</organism>
<dbReference type="RefSeq" id="WP_011112385.1">
    <property type="nucleotide sequence ID" value="NC_004757.1"/>
</dbReference>
<dbReference type="GeneID" id="87105006"/>
<dbReference type="PANTHER" id="PTHR43081">
    <property type="entry name" value="ADENYLATE CYCLASE, TERMINAL-DIFFERENTIATION SPECIFIC-RELATED"/>
    <property type="match status" value="1"/>
</dbReference>
<dbReference type="AlphaFoldDB" id="Q82TN7"/>
<gene>
    <name evidence="3" type="ordered locus">NE1847</name>
</gene>
<dbReference type="KEGG" id="neu:NE1847"/>
<evidence type="ECO:0000313" key="3">
    <source>
        <dbReference type="EMBL" id="CAD85758.1"/>
    </source>
</evidence>
<proteinExistence type="predicted"/>